<sequence>MPQALSIPRPLVRLNQWVIFLSVILTWVTSIEWILAIPLLANLMGIVLNFNPIMKIARVFLIKEGKKYIPEDVIQQKFNACIATVCLAGGLGSFLVGWEALGYAFTVMVATASFIAILGFCIGCFLFFQLKQFQYRRSLKRAEKIG</sequence>
<keyword evidence="4" id="KW-1185">Reference proteome</keyword>
<protein>
    <submittedName>
        <fullName evidence="3">DUF4395 domain-containing protein</fullName>
    </submittedName>
</protein>
<evidence type="ECO:0000259" key="2">
    <source>
        <dbReference type="Pfam" id="PF14340"/>
    </source>
</evidence>
<dbReference type="InterPro" id="IPR025508">
    <property type="entry name" value="DUF4395"/>
</dbReference>
<evidence type="ECO:0000256" key="1">
    <source>
        <dbReference type="SAM" id="Phobius"/>
    </source>
</evidence>
<dbReference type="AlphaFoldDB" id="A0A432LBF1"/>
<reference evidence="3 4" key="1">
    <citation type="submission" date="2018-12" db="EMBL/GenBank/DDBJ databases">
        <title>Lysinibacillus antri sp. nov., isolated from a cave soil.</title>
        <authorList>
            <person name="Narsing Rao M.P."/>
            <person name="Zhang H."/>
            <person name="Dong Z.-Y."/>
            <person name="Niu X.-K."/>
            <person name="Zhang K."/>
            <person name="Fang B.-Z."/>
            <person name="Kang Y.-Q."/>
            <person name="Xiao M."/>
            <person name="Li W.-J."/>
        </authorList>
    </citation>
    <scope>NUCLEOTIDE SEQUENCE [LARGE SCALE GENOMIC DNA]</scope>
    <source>
        <strain evidence="3 4">SYSU K30002</strain>
    </source>
</reference>
<feature type="transmembrane region" description="Helical" evidence="1">
    <location>
        <begin position="104"/>
        <end position="128"/>
    </location>
</feature>
<dbReference type="Proteomes" id="UP000287910">
    <property type="component" value="Unassembled WGS sequence"/>
</dbReference>
<keyword evidence="1" id="KW-0472">Membrane</keyword>
<feature type="transmembrane region" description="Helical" evidence="1">
    <location>
        <begin position="12"/>
        <end position="29"/>
    </location>
</feature>
<name>A0A432LBF1_9BACI</name>
<dbReference type="RefSeq" id="WP_126659184.1">
    <property type="nucleotide sequence ID" value="NZ_RYYR01000012.1"/>
</dbReference>
<comment type="caution">
    <text evidence="3">The sequence shown here is derived from an EMBL/GenBank/DDBJ whole genome shotgun (WGS) entry which is preliminary data.</text>
</comment>
<keyword evidence="1" id="KW-0812">Transmembrane</keyword>
<feature type="domain" description="DUF4395" evidence="2">
    <location>
        <begin position="7"/>
        <end position="132"/>
    </location>
</feature>
<proteinExistence type="predicted"/>
<accession>A0A432LBF1</accession>
<evidence type="ECO:0000313" key="4">
    <source>
        <dbReference type="Proteomes" id="UP000287910"/>
    </source>
</evidence>
<organism evidence="3 4">
    <name type="scientific">Lysinibacillus antri</name>
    <dbReference type="NCBI Taxonomy" id="2498145"/>
    <lineage>
        <taxon>Bacteria</taxon>
        <taxon>Bacillati</taxon>
        <taxon>Bacillota</taxon>
        <taxon>Bacilli</taxon>
        <taxon>Bacillales</taxon>
        <taxon>Bacillaceae</taxon>
        <taxon>Lysinibacillus</taxon>
    </lineage>
</organism>
<feature type="transmembrane region" description="Helical" evidence="1">
    <location>
        <begin position="78"/>
        <end position="98"/>
    </location>
</feature>
<keyword evidence="1" id="KW-1133">Transmembrane helix</keyword>
<dbReference type="EMBL" id="RYYR01000012">
    <property type="protein sequence ID" value="RUL52079.1"/>
    <property type="molecule type" value="Genomic_DNA"/>
</dbReference>
<evidence type="ECO:0000313" key="3">
    <source>
        <dbReference type="EMBL" id="RUL52079.1"/>
    </source>
</evidence>
<dbReference type="InterPro" id="IPR016942">
    <property type="entry name" value="UCP030042"/>
</dbReference>
<gene>
    <name evidence="3" type="ORF">EK386_10820</name>
</gene>
<dbReference type="Pfam" id="PF14340">
    <property type="entry name" value="DUF4395"/>
    <property type="match status" value="1"/>
</dbReference>
<dbReference type="PIRSF" id="PIRSF030042">
    <property type="entry name" value="UCP030042"/>
    <property type="match status" value="1"/>
</dbReference>
<feature type="transmembrane region" description="Helical" evidence="1">
    <location>
        <begin position="35"/>
        <end position="57"/>
    </location>
</feature>